<dbReference type="SUPFAM" id="SSF57850">
    <property type="entry name" value="RING/U-box"/>
    <property type="match status" value="1"/>
</dbReference>
<dbReference type="SUPFAM" id="SSF54495">
    <property type="entry name" value="UBC-like"/>
    <property type="match status" value="1"/>
</dbReference>
<evidence type="ECO:0000256" key="5">
    <source>
        <dbReference type="ARBA" id="ARBA00022737"/>
    </source>
</evidence>
<dbReference type="GO" id="GO:0061630">
    <property type="term" value="F:ubiquitin protein ligase activity"/>
    <property type="evidence" value="ECO:0007669"/>
    <property type="project" value="UniProtKB-EC"/>
</dbReference>
<evidence type="ECO:0000256" key="8">
    <source>
        <dbReference type="ARBA" id="ARBA00022833"/>
    </source>
</evidence>
<evidence type="ECO:0000256" key="6">
    <source>
        <dbReference type="ARBA" id="ARBA00022771"/>
    </source>
</evidence>
<dbReference type="AlphaFoldDB" id="A0A9P4T3C7"/>
<keyword evidence="8" id="KW-0862">Zinc</keyword>
<dbReference type="InterPro" id="IPR044066">
    <property type="entry name" value="TRIAD_supradom"/>
</dbReference>
<dbReference type="Gene3D" id="3.30.40.10">
    <property type="entry name" value="Zinc/RING finger domain, C3HC4 (zinc finger)"/>
    <property type="match status" value="1"/>
</dbReference>
<dbReference type="PROSITE" id="PS00518">
    <property type="entry name" value="ZF_RING_1"/>
    <property type="match status" value="1"/>
</dbReference>
<dbReference type="PROSITE" id="PS51873">
    <property type="entry name" value="TRIAD"/>
    <property type="match status" value="1"/>
</dbReference>
<keyword evidence="4" id="KW-0479">Metal-binding</keyword>
<evidence type="ECO:0000256" key="4">
    <source>
        <dbReference type="ARBA" id="ARBA00022723"/>
    </source>
</evidence>
<dbReference type="PANTHER" id="PTHR11685">
    <property type="entry name" value="RBR FAMILY RING FINGER AND IBR DOMAIN-CONTAINING"/>
    <property type="match status" value="1"/>
</dbReference>
<evidence type="ECO:0000256" key="7">
    <source>
        <dbReference type="ARBA" id="ARBA00022786"/>
    </source>
</evidence>
<comment type="caution">
    <text evidence="13">The sequence shown here is derived from an EMBL/GenBank/DDBJ whole genome shotgun (WGS) entry which is preliminary data.</text>
</comment>
<keyword evidence="7" id="KW-0833">Ubl conjugation pathway</keyword>
<evidence type="ECO:0000256" key="1">
    <source>
        <dbReference type="ARBA" id="ARBA00001798"/>
    </source>
</evidence>
<dbReference type="InterPro" id="IPR002867">
    <property type="entry name" value="IBR_dom"/>
</dbReference>
<dbReference type="PROSITE" id="PS50908">
    <property type="entry name" value="RWD"/>
    <property type="match status" value="1"/>
</dbReference>
<dbReference type="Proteomes" id="UP000801428">
    <property type="component" value="Unassembled WGS sequence"/>
</dbReference>
<evidence type="ECO:0000313" key="14">
    <source>
        <dbReference type="Proteomes" id="UP000801428"/>
    </source>
</evidence>
<evidence type="ECO:0000256" key="2">
    <source>
        <dbReference type="ARBA" id="ARBA00012251"/>
    </source>
</evidence>
<dbReference type="InterPro" id="IPR017907">
    <property type="entry name" value="Znf_RING_CS"/>
</dbReference>
<dbReference type="PROSITE" id="PS50089">
    <property type="entry name" value="ZF_RING_2"/>
    <property type="match status" value="1"/>
</dbReference>
<feature type="domain" description="RING-type" evidence="12">
    <location>
        <begin position="157"/>
        <end position="397"/>
    </location>
</feature>
<dbReference type="InterPro" id="IPR013083">
    <property type="entry name" value="Znf_RING/FYVE/PHD"/>
</dbReference>
<reference evidence="13" key="1">
    <citation type="submission" date="2019-04" db="EMBL/GenBank/DDBJ databases">
        <title>Sequencing of skin fungus with MAO and IRED activity.</title>
        <authorList>
            <person name="Marsaioli A.J."/>
            <person name="Bonatto J.M.C."/>
            <person name="Reis Junior O."/>
        </authorList>
    </citation>
    <scope>NUCLEOTIDE SEQUENCE</scope>
    <source>
        <strain evidence="13">30M1</strain>
    </source>
</reference>
<evidence type="ECO:0000259" key="10">
    <source>
        <dbReference type="PROSITE" id="PS50089"/>
    </source>
</evidence>
<evidence type="ECO:0000256" key="9">
    <source>
        <dbReference type="PROSITE-ProRule" id="PRU00175"/>
    </source>
</evidence>
<dbReference type="GO" id="GO:0016567">
    <property type="term" value="P:protein ubiquitination"/>
    <property type="evidence" value="ECO:0007669"/>
    <property type="project" value="InterPro"/>
</dbReference>
<dbReference type="InterPro" id="IPR006575">
    <property type="entry name" value="RWD_dom"/>
</dbReference>
<name>A0A9P4T3C7_CURKU</name>
<organism evidence="13 14">
    <name type="scientific">Curvularia kusanoi</name>
    <name type="common">Cochliobolus kusanoi</name>
    <dbReference type="NCBI Taxonomy" id="90978"/>
    <lineage>
        <taxon>Eukaryota</taxon>
        <taxon>Fungi</taxon>
        <taxon>Dikarya</taxon>
        <taxon>Ascomycota</taxon>
        <taxon>Pezizomycotina</taxon>
        <taxon>Dothideomycetes</taxon>
        <taxon>Pleosporomycetidae</taxon>
        <taxon>Pleosporales</taxon>
        <taxon>Pleosporineae</taxon>
        <taxon>Pleosporaceae</taxon>
        <taxon>Curvularia</taxon>
    </lineage>
</organism>
<dbReference type="InterPro" id="IPR031127">
    <property type="entry name" value="E3_UB_ligase_RBR"/>
</dbReference>
<keyword evidence="5" id="KW-0677">Repeat</keyword>
<keyword evidence="3" id="KW-0808">Transferase</keyword>
<dbReference type="EC" id="2.3.2.31" evidence="2"/>
<dbReference type="CDD" id="cd23820">
    <property type="entry name" value="RWD_RNF14"/>
    <property type="match status" value="1"/>
</dbReference>
<dbReference type="EMBL" id="SWKU01000062">
    <property type="protein sequence ID" value="KAF2993043.1"/>
    <property type="molecule type" value="Genomic_DNA"/>
</dbReference>
<dbReference type="GO" id="GO:0008270">
    <property type="term" value="F:zinc ion binding"/>
    <property type="evidence" value="ECO:0007669"/>
    <property type="project" value="UniProtKB-KW"/>
</dbReference>
<keyword evidence="6 9" id="KW-0863">Zinc-finger</keyword>
<dbReference type="InterPro" id="IPR016135">
    <property type="entry name" value="UBQ-conjugating_enzyme/RWD"/>
</dbReference>
<evidence type="ECO:0000256" key="3">
    <source>
        <dbReference type="ARBA" id="ARBA00022679"/>
    </source>
</evidence>
<dbReference type="Pfam" id="PF05773">
    <property type="entry name" value="RWD"/>
    <property type="match status" value="1"/>
</dbReference>
<feature type="domain" description="RING-type" evidence="10">
    <location>
        <begin position="161"/>
        <end position="207"/>
    </location>
</feature>
<comment type="catalytic activity">
    <reaction evidence="1">
        <text>[E2 ubiquitin-conjugating enzyme]-S-ubiquitinyl-L-cysteine + [acceptor protein]-L-lysine = [E2 ubiquitin-conjugating enzyme]-L-cysteine + [acceptor protein]-N(6)-ubiquitinyl-L-lysine.</text>
        <dbReference type="EC" id="2.3.2.31"/>
    </reaction>
</comment>
<dbReference type="SMART" id="SM00647">
    <property type="entry name" value="IBR"/>
    <property type="match status" value="1"/>
</dbReference>
<gene>
    <name evidence="13" type="primary">ITT1_2</name>
    <name evidence="13" type="ORF">E8E13_000862</name>
</gene>
<dbReference type="Pfam" id="PF01485">
    <property type="entry name" value="IBR"/>
    <property type="match status" value="1"/>
</dbReference>
<dbReference type="OrthoDB" id="1431934at2759"/>
<proteinExistence type="predicted"/>
<evidence type="ECO:0000313" key="13">
    <source>
        <dbReference type="EMBL" id="KAF2993043.1"/>
    </source>
</evidence>
<dbReference type="Gene3D" id="3.10.110.10">
    <property type="entry name" value="Ubiquitin Conjugating Enzyme"/>
    <property type="match status" value="1"/>
</dbReference>
<evidence type="ECO:0000259" key="12">
    <source>
        <dbReference type="PROSITE" id="PS51873"/>
    </source>
</evidence>
<keyword evidence="14" id="KW-1185">Reference proteome</keyword>
<dbReference type="FunFam" id="3.30.40.10:FF:000416">
    <property type="entry name" value="RBR-type E3 ubiquitin transferase"/>
    <property type="match status" value="1"/>
</dbReference>
<protein>
    <recommendedName>
        <fullName evidence="2">RBR-type E3 ubiquitin transferase</fullName>
        <ecNumber evidence="2">2.3.2.31</ecNumber>
    </recommendedName>
</protein>
<sequence length="397" mass="44835">MSDPDDERAAELDTLKAIYSDNMAVPGPYSAYIDIPVKLQTPLKLSCVAQGEEHYITHLPPVRIHSELPCGYPDEVAPLVSLQTFWLPKELVHQLEAKLLPMWEEYSRTQVIYAYASHVEEAAETAFGLSSLEVSNDDMQRLLIHNKDATWQEFHQGTFECEVCLDPKKGSLCHKMDDCDHVFCIECLQGYFNNAILTGDIFNVKCPALGCGDKRTGSTKLITPRELLQVPLERAAVQRYVFLKRKKKLESDPSTIWCPRRWCQGATQENNYPKPSVPLDEMGVVFEDDTDTTLYESQASADDAEDEATKEAALLSTRLQICEDCSYAFCRLCSRTWHGDFFDCRARITIPSERDVIETEEEASLTFIMQNTTRLSDAFLLPVLGVSGSTASVWTFQ</sequence>
<dbReference type="InterPro" id="IPR001841">
    <property type="entry name" value="Znf_RING"/>
</dbReference>
<accession>A0A9P4T3C7</accession>
<feature type="domain" description="RWD" evidence="11">
    <location>
        <begin position="10"/>
        <end position="126"/>
    </location>
</feature>
<evidence type="ECO:0000259" key="11">
    <source>
        <dbReference type="PROSITE" id="PS50908"/>
    </source>
</evidence>
<dbReference type="SMART" id="SM00591">
    <property type="entry name" value="RWD"/>
    <property type="match status" value="1"/>
</dbReference>